<proteinExistence type="predicted"/>
<evidence type="ECO:0000313" key="2">
    <source>
        <dbReference type="EMBL" id="TPG07270.1"/>
    </source>
</evidence>
<dbReference type="InterPro" id="IPR036291">
    <property type="entry name" value="NAD(P)-bd_dom_sf"/>
</dbReference>
<reference evidence="2 3" key="1">
    <citation type="journal article" date="2019" name="Environ. Microbiol.">
        <title>Species interactions and distinct microbial communities in high Arctic permafrost affected cryosols are associated with the CH4 and CO2 gas fluxes.</title>
        <authorList>
            <person name="Altshuler I."/>
            <person name="Hamel J."/>
            <person name="Turney S."/>
            <person name="Magnuson E."/>
            <person name="Levesque R."/>
            <person name="Greer C."/>
            <person name="Whyte L.G."/>
        </authorList>
    </citation>
    <scope>NUCLEOTIDE SEQUENCE [LARGE SCALE GENOMIC DNA]</scope>
    <source>
        <strain evidence="2 3">S13Y</strain>
    </source>
</reference>
<dbReference type="Gene3D" id="3.40.50.720">
    <property type="entry name" value="NAD(P)-binding Rossmann-like Domain"/>
    <property type="match status" value="1"/>
</dbReference>
<dbReference type="PANTHER" id="PTHR43781">
    <property type="entry name" value="SACCHAROPINE DEHYDROGENASE"/>
    <property type="match status" value="1"/>
</dbReference>
<dbReference type="SUPFAM" id="SSF51735">
    <property type="entry name" value="NAD(P)-binding Rossmann-fold domains"/>
    <property type="match status" value="1"/>
</dbReference>
<dbReference type="RefSeq" id="WP_140653189.1">
    <property type="nucleotide sequence ID" value="NZ_RCZO01000007.1"/>
</dbReference>
<accession>A0A502C3F8</accession>
<dbReference type="Pfam" id="PF03435">
    <property type="entry name" value="Sacchrp_dh_NADP"/>
    <property type="match status" value="1"/>
</dbReference>
<name>A0A502C3F8_9GAMM</name>
<dbReference type="Proteomes" id="UP000319486">
    <property type="component" value="Unassembled WGS sequence"/>
</dbReference>
<dbReference type="PANTHER" id="PTHR43781:SF1">
    <property type="entry name" value="SACCHAROPINE DEHYDROGENASE"/>
    <property type="match status" value="1"/>
</dbReference>
<dbReference type="InterPro" id="IPR005097">
    <property type="entry name" value="Sacchrp_dh_NADP-bd"/>
</dbReference>
<feature type="domain" description="Saccharopine dehydrogenase NADP binding" evidence="1">
    <location>
        <begin position="23"/>
        <end position="130"/>
    </location>
</feature>
<evidence type="ECO:0000259" key="1">
    <source>
        <dbReference type="Pfam" id="PF03435"/>
    </source>
</evidence>
<sequence>MTSTHQNPAAAGLRSTAKQPRTIAVFGAGGHTARFVVEELLKRGWMPILSGRDATTLNARWAGYGKLETRVASVEDPASLDRALAGAVAVINCAGPFLDTAAPVIEAALRAGIHYLDLAAEQTPVLATFEHFAEPARAAGVVVVPAMAFYGGLADLLATAAMGDWTSADDVRIAIALDSWRPTRGTRLTGQRNTFQRMVYANHRLMPLADPPPTLAWQFPAPFGTQEVVAVPLSEIITISRHLRTAEVHSYMNLEPLKDLRDPATGPPTAADESGRSAQVFVADVVVRKGDEERRAVARGRDIYAVTAPLVVEAVTRIVDAPVIAAGVMAPGELFDARDFLASLSPDHLAVDIS</sequence>
<gene>
    <name evidence="2" type="ORF">EAH88_12515</name>
</gene>
<protein>
    <submittedName>
        <fullName evidence="2">Saccharopine dehydrogenase</fullName>
    </submittedName>
</protein>
<comment type="caution">
    <text evidence="2">The sequence shown here is derived from an EMBL/GenBank/DDBJ whole genome shotgun (WGS) entry which is preliminary data.</text>
</comment>
<organism evidence="2 3">
    <name type="scientific">Rhodanobacter glycinis</name>
    <dbReference type="NCBI Taxonomy" id="582702"/>
    <lineage>
        <taxon>Bacteria</taxon>
        <taxon>Pseudomonadati</taxon>
        <taxon>Pseudomonadota</taxon>
        <taxon>Gammaproteobacteria</taxon>
        <taxon>Lysobacterales</taxon>
        <taxon>Rhodanobacteraceae</taxon>
        <taxon>Rhodanobacter</taxon>
    </lineage>
</organism>
<evidence type="ECO:0000313" key="3">
    <source>
        <dbReference type="Proteomes" id="UP000319486"/>
    </source>
</evidence>
<dbReference type="EMBL" id="RCZO01000007">
    <property type="protein sequence ID" value="TPG07270.1"/>
    <property type="molecule type" value="Genomic_DNA"/>
</dbReference>
<keyword evidence="3" id="KW-1185">Reference proteome</keyword>
<dbReference type="AlphaFoldDB" id="A0A502C3F8"/>